<keyword evidence="3 8" id="KW-0349">Heme</keyword>
<keyword evidence="7 8" id="KW-0503">Monooxygenase</keyword>
<keyword evidence="9" id="KW-1133">Transmembrane helix</keyword>
<evidence type="ECO:0000256" key="8">
    <source>
        <dbReference type="RuleBase" id="RU000461"/>
    </source>
</evidence>
<comment type="cofactor">
    <cofactor evidence="1">
        <name>heme</name>
        <dbReference type="ChEBI" id="CHEBI:30413"/>
    </cofactor>
</comment>
<keyword evidence="9" id="KW-0472">Membrane</keyword>
<keyword evidence="4 8" id="KW-0479">Metal-binding</keyword>
<dbReference type="InterPro" id="IPR002403">
    <property type="entry name" value="Cyt_P450_E_grp-IV"/>
</dbReference>
<dbReference type="InterPro" id="IPR001128">
    <property type="entry name" value="Cyt_P450"/>
</dbReference>
<accession>A0ABR4PEJ3</accession>
<dbReference type="CDD" id="cd11041">
    <property type="entry name" value="CYP503A1-like"/>
    <property type="match status" value="1"/>
</dbReference>
<evidence type="ECO:0000256" key="4">
    <source>
        <dbReference type="ARBA" id="ARBA00022723"/>
    </source>
</evidence>
<protein>
    <submittedName>
        <fullName evidence="10">Cytochrome P450</fullName>
    </submittedName>
</protein>
<keyword evidence="6 8" id="KW-0408">Iron</keyword>
<dbReference type="PANTHER" id="PTHR46206:SF1">
    <property type="entry name" value="P450, PUTATIVE (EUROFUNG)-RELATED"/>
    <property type="match status" value="1"/>
</dbReference>
<evidence type="ECO:0000256" key="7">
    <source>
        <dbReference type="ARBA" id="ARBA00023033"/>
    </source>
</evidence>
<dbReference type="InterPro" id="IPR017972">
    <property type="entry name" value="Cyt_P450_CS"/>
</dbReference>
<evidence type="ECO:0000256" key="6">
    <source>
        <dbReference type="ARBA" id="ARBA00023004"/>
    </source>
</evidence>
<evidence type="ECO:0000313" key="11">
    <source>
        <dbReference type="Proteomes" id="UP001629113"/>
    </source>
</evidence>
<evidence type="ECO:0000256" key="3">
    <source>
        <dbReference type="ARBA" id="ARBA00022617"/>
    </source>
</evidence>
<dbReference type="SUPFAM" id="SSF48264">
    <property type="entry name" value="Cytochrome P450"/>
    <property type="match status" value="1"/>
</dbReference>
<dbReference type="Gene3D" id="1.10.630.10">
    <property type="entry name" value="Cytochrome P450"/>
    <property type="match status" value="1"/>
</dbReference>
<sequence length="547" mass="61487">MHWAMDSVFQVVGGRSFQIVAGAIISFAAILVLLYRALFVIRYPRNLARLGEQEGIPWLEMKKKFETNALPLLNDVYENYSKKGRTVLIPMFGPHEGIILPASSLQWLCRQPDDVLSTHAAQIDAIQLDNSLGHKFAHDAWGGIMIKTDLNSVLEPLCNLMNDEVAAVLSDTFGKDSENWKELDLFPACRTLAGRAVLRFTLGDSPEGRRLSKDEGFLQSCFNVLDGMLETAGTMGAARKAFRPFLGRWASRAMPAKLKDLKQRFEPLYRERMQLLEQRAASKEAAVPQDLLQMMLDYAIKERPDEAYSLDDMTKRLAVLNFGTMHQTVITLHNIFLDMLDSNSEFDTISVIRDEVVRVIGDSPDTHTKNWTRAKVLAMTKADSMARETLRVHTFLGCAMERLVVAREGLVTEDGIRLPRGSKVSILAHQAQTDGELFKDPLKYDPFRTSRAREAAADPSTGRPGLNNLSFVSTSSEFLPFNHGKHACPGRGLVDFQFKMTLAYTVMNYDLDFPESYGGKRPENTWFGSFGVPPLTAKIRVRRKKDT</sequence>
<dbReference type="Pfam" id="PF00067">
    <property type="entry name" value="p450"/>
    <property type="match status" value="1"/>
</dbReference>
<gene>
    <name evidence="10" type="ORF">PVAG01_05885</name>
</gene>
<evidence type="ECO:0000313" key="10">
    <source>
        <dbReference type="EMBL" id="KAL3421729.1"/>
    </source>
</evidence>
<dbReference type="InterPro" id="IPR036396">
    <property type="entry name" value="Cyt_P450_sf"/>
</dbReference>
<dbReference type="EMBL" id="JBFCZG010000005">
    <property type="protein sequence ID" value="KAL3421729.1"/>
    <property type="molecule type" value="Genomic_DNA"/>
</dbReference>
<evidence type="ECO:0000256" key="5">
    <source>
        <dbReference type="ARBA" id="ARBA00023002"/>
    </source>
</evidence>
<organism evidence="10 11">
    <name type="scientific">Phlyctema vagabunda</name>
    <dbReference type="NCBI Taxonomy" id="108571"/>
    <lineage>
        <taxon>Eukaryota</taxon>
        <taxon>Fungi</taxon>
        <taxon>Dikarya</taxon>
        <taxon>Ascomycota</taxon>
        <taxon>Pezizomycotina</taxon>
        <taxon>Leotiomycetes</taxon>
        <taxon>Helotiales</taxon>
        <taxon>Dermateaceae</taxon>
        <taxon>Phlyctema</taxon>
    </lineage>
</organism>
<name>A0ABR4PEJ3_9HELO</name>
<keyword evidence="9" id="KW-0812">Transmembrane</keyword>
<dbReference type="PANTHER" id="PTHR46206">
    <property type="entry name" value="CYTOCHROME P450"/>
    <property type="match status" value="1"/>
</dbReference>
<comment type="caution">
    <text evidence="10">The sequence shown here is derived from an EMBL/GenBank/DDBJ whole genome shotgun (WGS) entry which is preliminary data.</text>
</comment>
<keyword evidence="5 8" id="KW-0560">Oxidoreductase</keyword>
<evidence type="ECO:0000256" key="2">
    <source>
        <dbReference type="ARBA" id="ARBA00010617"/>
    </source>
</evidence>
<proteinExistence type="inferred from homology"/>
<evidence type="ECO:0000256" key="9">
    <source>
        <dbReference type="SAM" id="Phobius"/>
    </source>
</evidence>
<keyword evidence="11" id="KW-1185">Reference proteome</keyword>
<feature type="transmembrane region" description="Helical" evidence="9">
    <location>
        <begin position="20"/>
        <end position="41"/>
    </location>
</feature>
<comment type="similarity">
    <text evidence="2 8">Belongs to the cytochrome P450 family.</text>
</comment>
<evidence type="ECO:0000256" key="1">
    <source>
        <dbReference type="ARBA" id="ARBA00001971"/>
    </source>
</evidence>
<dbReference type="PRINTS" id="PR00465">
    <property type="entry name" value="EP450IV"/>
</dbReference>
<dbReference type="PROSITE" id="PS00086">
    <property type="entry name" value="CYTOCHROME_P450"/>
    <property type="match status" value="1"/>
</dbReference>
<dbReference type="Proteomes" id="UP001629113">
    <property type="component" value="Unassembled WGS sequence"/>
</dbReference>
<reference evidence="10 11" key="1">
    <citation type="submission" date="2024-06" db="EMBL/GenBank/DDBJ databases">
        <title>Complete genome of Phlyctema vagabunda strain 19-DSS-EL-015.</title>
        <authorList>
            <person name="Fiorenzani C."/>
        </authorList>
    </citation>
    <scope>NUCLEOTIDE SEQUENCE [LARGE SCALE GENOMIC DNA]</scope>
    <source>
        <strain evidence="10 11">19-DSS-EL-015</strain>
    </source>
</reference>